<protein>
    <submittedName>
        <fullName evidence="7">AcrR family transcriptional regulator</fullName>
    </submittedName>
    <submittedName>
        <fullName evidence="6">TetR family transcriptional regulator</fullName>
    </submittedName>
</protein>
<evidence type="ECO:0000313" key="9">
    <source>
        <dbReference type="Proteomes" id="UP000564629"/>
    </source>
</evidence>
<feature type="domain" description="HTH tetR-type" evidence="5">
    <location>
        <begin position="24"/>
        <end position="84"/>
    </location>
</feature>
<dbReference type="PANTHER" id="PTHR30055">
    <property type="entry name" value="HTH-TYPE TRANSCRIPTIONAL REGULATOR RUTR"/>
    <property type="match status" value="1"/>
</dbReference>
<dbReference type="Pfam" id="PF00440">
    <property type="entry name" value="TetR_N"/>
    <property type="match status" value="1"/>
</dbReference>
<name>A0A511FA42_9CELL</name>
<dbReference type="EMBL" id="JACHDN010000001">
    <property type="protein sequence ID" value="MBB5475373.1"/>
    <property type="molecule type" value="Genomic_DNA"/>
</dbReference>
<dbReference type="GO" id="GO:0000976">
    <property type="term" value="F:transcription cis-regulatory region binding"/>
    <property type="evidence" value="ECO:0007669"/>
    <property type="project" value="TreeGrafter"/>
</dbReference>
<dbReference type="InterPro" id="IPR036271">
    <property type="entry name" value="Tet_transcr_reg_TetR-rel_C_sf"/>
</dbReference>
<accession>A0A511FA42</accession>
<dbReference type="Proteomes" id="UP000321723">
    <property type="component" value="Unassembled WGS sequence"/>
</dbReference>
<dbReference type="GO" id="GO:0003700">
    <property type="term" value="F:DNA-binding transcription factor activity"/>
    <property type="evidence" value="ECO:0007669"/>
    <property type="project" value="TreeGrafter"/>
</dbReference>
<dbReference type="OrthoDB" id="3210322at2"/>
<evidence type="ECO:0000256" key="1">
    <source>
        <dbReference type="ARBA" id="ARBA00023015"/>
    </source>
</evidence>
<evidence type="ECO:0000313" key="6">
    <source>
        <dbReference type="EMBL" id="GEL46131.1"/>
    </source>
</evidence>
<dbReference type="PRINTS" id="PR00455">
    <property type="entry name" value="HTHTETR"/>
</dbReference>
<comment type="caution">
    <text evidence="6">The sequence shown here is derived from an EMBL/GenBank/DDBJ whole genome shotgun (WGS) entry which is preliminary data.</text>
</comment>
<evidence type="ECO:0000256" key="2">
    <source>
        <dbReference type="ARBA" id="ARBA00023125"/>
    </source>
</evidence>
<evidence type="ECO:0000313" key="7">
    <source>
        <dbReference type="EMBL" id="MBB5475373.1"/>
    </source>
</evidence>
<keyword evidence="8" id="KW-1185">Reference proteome</keyword>
<dbReference type="Pfam" id="PF13305">
    <property type="entry name" value="TetR_C_33"/>
    <property type="match status" value="1"/>
</dbReference>
<evidence type="ECO:0000256" key="3">
    <source>
        <dbReference type="ARBA" id="ARBA00023163"/>
    </source>
</evidence>
<dbReference type="InterPro" id="IPR009057">
    <property type="entry name" value="Homeodomain-like_sf"/>
</dbReference>
<keyword evidence="3" id="KW-0804">Transcription</keyword>
<dbReference type="SUPFAM" id="SSF48498">
    <property type="entry name" value="Tetracyclin repressor-like, C-terminal domain"/>
    <property type="match status" value="1"/>
</dbReference>
<reference evidence="6 8" key="1">
    <citation type="submission" date="2019-07" db="EMBL/GenBank/DDBJ databases">
        <title>Whole genome shotgun sequence of Cellulomonas hominis NBRC 16055.</title>
        <authorList>
            <person name="Hosoyama A."/>
            <person name="Uohara A."/>
            <person name="Ohji S."/>
            <person name="Ichikawa N."/>
        </authorList>
    </citation>
    <scope>NUCLEOTIDE SEQUENCE [LARGE SCALE GENOMIC DNA]</scope>
    <source>
        <strain evidence="6 8">NBRC 16055</strain>
    </source>
</reference>
<dbReference type="PROSITE" id="PS50977">
    <property type="entry name" value="HTH_TETR_2"/>
    <property type="match status" value="1"/>
</dbReference>
<dbReference type="Gene3D" id="1.10.357.10">
    <property type="entry name" value="Tetracycline Repressor, domain 2"/>
    <property type="match status" value="1"/>
</dbReference>
<proteinExistence type="predicted"/>
<dbReference type="SUPFAM" id="SSF46689">
    <property type="entry name" value="Homeodomain-like"/>
    <property type="match status" value="1"/>
</dbReference>
<reference evidence="7 9" key="2">
    <citation type="submission" date="2020-08" db="EMBL/GenBank/DDBJ databases">
        <title>Sequencing the genomes of 1000 actinobacteria strains.</title>
        <authorList>
            <person name="Klenk H.-P."/>
        </authorList>
    </citation>
    <scope>NUCLEOTIDE SEQUENCE [LARGE SCALE GENOMIC DNA]</scope>
    <source>
        <strain evidence="7 9">DSM 9581</strain>
    </source>
</reference>
<evidence type="ECO:0000256" key="4">
    <source>
        <dbReference type="PROSITE-ProRule" id="PRU00335"/>
    </source>
</evidence>
<feature type="DNA-binding region" description="H-T-H motif" evidence="4">
    <location>
        <begin position="47"/>
        <end position="66"/>
    </location>
</feature>
<dbReference type="PANTHER" id="PTHR30055:SF243">
    <property type="entry name" value="HTH-TYPE TRANSCRIPTIONAL REGULATOR RV1816"/>
    <property type="match status" value="1"/>
</dbReference>
<sequence length="259" mass="26694">MTARPDPDLDGGPRAEGVRARARRELVRQIADAARDQLAEVGAAALSVRAVTRQLGMAPSAVYRYFPNRDALLTALITDAYVGLADAAAAAEAAVPRADLLGRWLAVHRAVRGWALGHPHEYALIYGSPVPGYVAPEDTAAPASRVALLLAGIAVEGWVAGGRPAAGAAGALPGAALGDALLADARALLGTALEGVEGVDASAVDPRLPLAVVDAWTELFGAVSFELFGHYRRVVEARAEHLDDVARRTAAAVGLPPGS</sequence>
<dbReference type="InterPro" id="IPR001647">
    <property type="entry name" value="HTH_TetR"/>
</dbReference>
<dbReference type="EMBL" id="BJVQ01000011">
    <property type="protein sequence ID" value="GEL46131.1"/>
    <property type="molecule type" value="Genomic_DNA"/>
</dbReference>
<evidence type="ECO:0000313" key="8">
    <source>
        <dbReference type="Proteomes" id="UP000321723"/>
    </source>
</evidence>
<dbReference type="InterPro" id="IPR050109">
    <property type="entry name" value="HTH-type_TetR-like_transc_reg"/>
</dbReference>
<evidence type="ECO:0000259" key="5">
    <source>
        <dbReference type="PROSITE" id="PS50977"/>
    </source>
</evidence>
<dbReference type="AlphaFoldDB" id="A0A511FA42"/>
<dbReference type="RefSeq" id="WP_146835220.1">
    <property type="nucleotide sequence ID" value="NZ_BJVQ01000011.1"/>
</dbReference>
<organism evidence="6 8">
    <name type="scientific">Cellulomonas hominis</name>
    <dbReference type="NCBI Taxonomy" id="156981"/>
    <lineage>
        <taxon>Bacteria</taxon>
        <taxon>Bacillati</taxon>
        <taxon>Actinomycetota</taxon>
        <taxon>Actinomycetes</taxon>
        <taxon>Micrococcales</taxon>
        <taxon>Cellulomonadaceae</taxon>
        <taxon>Cellulomonas</taxon>
    </lineage>
</organism>
<dbReference type="InterPro" id="IPR025996">
    <property type="entry name" value="MT1864/Rv1816-like_C"/>
</dbReference>
<keyword evidence="2 4" id="KW-0238">DNA-binding</keyword>
<dbReference type="Proteomes" id="UP000564629">
    <property type="component" value="Unassembled WGS sequence"/>
</dbReference>
<gene>
    <name evidence="6" type="ORF">CHO01_12470</name>
    <name evidence="7" type="ORF">HNR08_004109</name>
</gene>
<keyword evidence="1" id="KW-0805">Transcription regulation</keyword>